<evidence type="ECO:0000313" key="2">
    <source>
        <dbReference type="EMBL" id="BCI66584.1"/>
    </source>
</evidence>
<sequence length="122" mass="13617">MKRLIFLFSICSLVVGSNIALAQEEDGDYGELIRKVTTKTTCLDYLNEEHDNYSGDKMAESRAPDEVTKGLSKSIRDECQKAPKESLKNAVSKVKKTYSSKLSEIMEKVQDDKNALHKEGGV</sequence>
<protein>
    <submittedName>
        <fullName evidence="2">Uncharacterized protein</fullName>
    </submittedName>
</protein>
<feature type="signal peptide" evidence="1">
    <location>
        <begin position="1"/>
        <end position="22"/>
    </location>
</feature>
<reference evidence="2 3" key="1">
    <citation type="submission" date="2020-07" db="EMBL/GenBank/DDBJ databases">
        <title>Complete Genome Sequence of an acetic acid bacterium, Acetobacter aceti JCM20276.</title>
        <authorList>
            <person name="Hirose Y."/>
            <person name="Mihara H."/>
        </authorList>
    </citation>
    <scope>NUCLEOTIDE SEQUENCE [LARGE SCALE GENOMIC DNA]</scope>
    <source>
        <strain evidence="2 3">JCM20276</strain>
    </source>
</reference>
<organism evidence="2 3">
    <name type="scientific">Acetobacter aceti</name>
    <dbReference type="NCBI Taxonomy" id="435"/>
    <lineage>
        <taxon>Bacteria</taxon>
        <taxon>Pseudomonadati</taxon>
        <taxon>Pseudomonadota</taxon>
        <taxon>Alphaproteobacteria</taxon>
        <taxon>Acetobacterales</taxon>
        <taxon>Acetobacteraceae</taxon>
        <taxon>Acetobacter</taxon>
        <taxon>Acetobacter subgen. Acetobacter</taxon>
    </lineage>
</organism>
<dbReference type="Proteomes" id="UP000515220">
    <property type="component" value="Chromosome"/>
</dbReference>
<keyword evidence="1" id="KW-0732">Signal</keyword>
<name>A0A6S6PN09_ACEAC</name>
<dbReference type="AlphaFoldDB" id="A0A6S6PN09"/>
<gene>
    <name evidence="2" type="ORF">AAJCM20276_12080</name>
</gene>
<evidence type="ECO:0000256" key="1">
    <source>
        <dbReference type="SAM" id="SignalP"/>
    </source>
</evidence>
<evidence type="ECO:0000313" key="3">
    <source>
        <dbReference type="Proteomes" id="UP000515220"/>
    </source>
</evidence>
<dbReference type="EMBL" id="AP023326">
    <property type="protein sequence ID" value="BCI66584.1"/>
    <property type="molecule type" value="Genomic_DNA"/>
</dbReference>
<feature type="chain" id="PRO_5028130261" evidence="1">
    <location>
        <begin position="23"/>
        <end position="122"/>
    </location>
</feature>
<accession>A0A6S6PN09</accession>
<proteinExistence type="predicted"/>